<dbReference type="EMBL" id="PUIB01000026">
    <property type="protein sequence ID" value="PQO27868.1"/>
    <property type="molecule type" value="Genomic_DNA"/>
</dbReference>
<evidence type="ECO:0000313" key="1">
    <source>
        <dbReference type="EMBL" id="PQO27868.1"/>
    </source>
</evidence>
<name>A0A2S8F6V1_9BACT</name>
<accession>A0A2S8F6V1</accession>
<comment type="caution">
    <text evidence="1">The sequence shown here is derived from an EMBL/GenBank/DDBJ whole genome shotgun (WGS) entry which is preliminary data.</text>
</comment>
<dbReference type="AlphaFoldDB" id="A0A2S8F6V1"/>
<sequence>MGVDWIPCRAEPEIDEHVLADAVEREYEAFLKNAGWVHFDLWPLMGLDPWCSLEEHDVPSKGFRLADLLLFKQNSHRVSAVTGWEVLPLEWRLEAYRTILPGQLPAQFQQWSRFRAEVVAGRHRPYLERLFWYLRTIKLGSCLQAASELAAKSRTATASWTDRPEVIAARDNLLNLSVLPVPTPPRWDCATSAEDSLDQFGQELQQKTAHFQEAATQWNTAVKRGNWRIDLRWNVPEFDFEVWIQQNTEPGIFFDSFVEWVEPYLTQGYGLYRDCEA</sequence>
<dbReference type="RefSeq" id="WP_105359036.1">
    <property type="nucleotide sequence ID" value="NZ_PUIB01000026.1"/>
</dbReference>
<gene>
    <name evidence="1" type="ORF">C5Y98_26435</name>
</gene>
<evidence type="ECO:0000313" key="2">
    <source>
        <dbReference type="Proteomes" id="UP000239388"/>
    </source>
</evidence>
<dbReference type="OrthoDB" id="3469854at2"/>
<dbReference type="Proteomes" id="UP000239388">
    <property type="component" value="Unassembled WGS sequence"/>
</dbReference>
<protein>
    <submittedName>
        <fullName evidence="1">Uncharacterized protein</fullName>
    </submittedName>
</protein>
<reference evidence="1 2" key="1">
    <citation type="submission" date="2018-02" db="EMBL/GenBank/DDBJ databases">
        <title>Comparative genomes isolates from brazilian mangrove.</title>
        <authorList>
            <person name="Araujo J.E."/>
            <person name="Taketani R.G."/>
            <person name="Silva M.C.P."/>
            <person name="Loureco M.V."/>
            <person name="Andreote F.D."/>
        </authorList>
    </citation>
    <scope>NUCLEOTIDE SEQUENCE [LARGE SCALE GENOMIC DNA]</scope>
    <source>
        <strain evidence="1 2">NAP PRIS-MGV</strain>
    </source>
</reference>
<proteinExistence type="predicted"/>
<organism evidence="1 2">
    <name type="scientific">Blastopirellula marina</name>
    <dbReference type="NCBI Taxonomy" id="124"/>
    <lineage>
        <taxon>Bacteria</taxon>
        <taxon>Pseudomonadati</taxon>
        <taxon>Planctomycetota</taxon>
        <taxon>Planctomycetia</taxon>
        <taxon>Pirellulales</taxon>
        <taxon>Pirellulaceae</taxon>
        <taxon>Blastopirellula</taxon>
    </lineage>
</organism>